<evidence type="ECO:0000313" key="2">
    <source>
        <dbReference type="Proteomes" id="UP000053105"/>
    </source>
</evidence>
<protein>
    <submittedName>
        <fullName evidence="1">Uncharacterized protein</fullName>
    </submittedName>
</protein>
<dbReference type="EMBL" id="KQ435756">
    <property type="protein sequence ID" value="KOX75884.1"/>
    <property type="molecule type" value="Genomic_DNA"/>
</dbReference>
<dbReference type="AlphaFoldDB" id="A0A0N0BH84"/>
<reference evidence="1 2" key="1">
    <citation type="submission" date="2015-07" db="EMBL/GenBank/DDBJ databases">
        <title>The genome of Melipona quadrifasciata.</title>
        <authorList>
            <person name="Pan H."/>
            <person name="Kapheim K."/>
        </authorList>
    </citation>
    <scope>NUCLEOTIDE SEQUENCE [LARGE SCALE GENOMIC DNA]</scope>
    <source>
        <strain evidence="1">0111107301</strain>
        <tissue evidence="1">Whole body</tissue>
    </source>
</reference>
<sequence length="230" mass="26616">MHSLHVYTHPLFHDSNTHTKQITGAITQYQTTPLLLEVYPTPPYESHDPNQPINQKIHLAENSEILNPNNENVILINETDHLKPPRIINQTILSSSLTVCSKNQWIVEQRMSYDIQDRRGIPFVPVKRKTEIRPVGVEKKKCTAVTLNLVVVIISLVAFSYTRWPVGMHEKEESMNVILNAHSTVSLHTEDYANSIPIKDPKRSPWCLYTQRRDYHKFNIPIKDPKYSFT</sequence>
<gene>
    <name evidence="1" type="ORF">WN51_12314</name>
</gene>
<name>A0A0N0BH84_9HYME</name>
<accession>A0A0N0BH84</accession>
<keyword evidence="2" id="KW-1185">Reference proteome</keyword>
<organism evidence="1 2">
    <name type="scientific">Melipona quadrifasciata</name>
    <dbReference type="NCBI Taxonomy" id="166423"/>
    <lineage>
        <taxon>Eukaryota</taxon>
        <taxon>Metazoa</taxon>
        <taxon>Ecdysozoa</taxon>
        <taxon>Arthropoda</taxon>
        <taxon>Hexapoda</taxon>
        <taxon>Insecta</taxon>
        <taxon>Pterygota</taxon>
        <taxon>Neoptera</taxon>
        <taxon>Endopterygota</taxon>
        <taxon>Hymenoptera</taxon>
        <taxon>Apocrita</taxon>
        <taxon>Aculeata</taxon>
        <taxon>Apoidea</taxon>
        <taxon>Anthophila</taxon>
        <taxon>Apidae</taxon>
        <taxon>Melipona</taxon>
    </lineage>
</organism>
<proteinExistence type="predicted"/>
<dbReference type="Proteomes" id="UP000053105">
    <property type="component" value="Unassembled WGS sequence"/>
</dbReference>
<evidence type="ECO:0000313" key="1">
    <source>
        <dbReference type="EMBL" id="KOX75884.1"/>
    </source>
</evidence>